<gene>
    <name evidence="2" type="ORF">EH31_02415</name>
</gene>
<dbReference type="Gene3D" id="2.30.30.40">
    <property type="entry name" value="SH3 Domains"/>
    <property type="match status" value="1"/>
</dbReference>
<dbReference type="InterPro" id="IPR010466">
    <property type="entry name" value="DUF1058"/>
</dbReference>
<keyword evidence="1" id="KW-0732">Signal</keyword>
<evidence type="ECO:0000256" key="1">
    <source>
        <dbReference type="SAM" id="SignalP"/>
    </source>
</evidence>
<keyword evidence="3" id="KW-1185">Reference proteome</keyword>
<dbReference type="RefSeq" id="WP_034958813.1">
    <property type="nucleotide sequence ID" value="NZ_JMIW01000001.1"/>
</dbReference>
<dbReference type="OrthoDB" id="9810773at2"/>
<dbReference type="eggNOG" id="COG3807">
    <property type="taxonomic scope" value="Bacteria"/>
</dbReference>
<dbReference type="STRING" id="1044.EH31_02415"/>
<feature type="signal peptide" evidence="1">
    <location>
        <begin position="1"/>
        <end position="21"/>
    </location>
</feature>
<dbReference type="Pfam" id="PF06347">
    <property type="entry name" value="SH3_4"/>
    <property type="match status" value="2"/>
</dbReference>
<name>A0A074M9Q0_ERYLO</name>
<comment type="caution">
    <text evidence="2">The sequence shown here is derived from an EMBL/GenBank/DDBJ whole genome shotgun (WGS) entry which is preliminary data.</text>
</comment>
<accession>A0A074M9Q0</accession>
<evidence type="ECO:0000313" key="2">
    <source>
        <dbReference type="EMBL" id="KEO91541.1"/>
    </source>
</evidence>
<protein>
    <recommendedName>
        <fullName evidence="4">SH3b domain-containing protein</fullName>
    </recommendedName>
</protein>
<organism evidence="2 3">
    <name type="scientific">Erythrobacter longus</name>
    <dbReference type="NCBI Taxonomy" id="1044"/>
    <lineage>
        <taxon>Bacteria</taxon>
        <taxon>Pseudomonadati</taxon>
        <taxon>Pseudomonadota</taxon>
        <taxon>Alphaproteobacteria</taxon>
        <taxon>Sphingomonadales</taxon>
        <taxon>Erythrobacteraceae</taxon>
        <taxon>Erythrobacter/Porphyrobacter group</taxon>
        <taxon>Erythrobacter</taxon>
    </lineage>
</organism>
<dbReference type="EMBL" id="JMIW01000001">
    <property type="protein sequence ID" value="KEO91541.1"/>
    <property type="molecule type" value="Genomic_DNA"/>
</dbReference>
<proteinExistence type="predicted"/>
<evidence type="ECO:0008006" key="4">
    <source>
        <dbReference type="Google" id="ProtNLM"/>
    </source>
</evidence>
<dbReference type="AlphaFoldDB" id="A0A074M9Q0"/>
<reference evidence="2 3" key="1">
    <citation type="submission" date="2014-04" db="EMBL/GenBank/DDBJ databases">
        <title>A comprehensive comparison of genomes of Erythrobacter spp. strains.</title>
        <authorList>
            <person name="Zheng Q."/>
        </authorList>
    </citation>
    <scope>NUCLEOTIDE SEQUENCE [LARGE SCALE GENOMIC DNA]</scope>
    <source>
        <strain evidence="2 3">DSM 6997</strain>
    </source>
</reference>
<dbReference type="Proteomes" id="UP000027647">
    <property type="component" value="Unassembled WGS sequence"/>
</dbReference>
<sequence>MKLLRILGVFALVLTVWTGVAHDTAYAQNREVPYWATLRFDEVNMRKGPSENYPIDWVYKRKGLPVQVIRLRESWRLVQDPDGTQGWIASSQLSPKLGALIIGDGVAELRAEASATSALLWKAQPGVVGELLRCSDSFCEIDIAGKTGWVLATRIWGAGEM</sequence>
<evidence type="ECO:0000313" key="3">
    <source>
        <dbReference type="Proteomes" id="UP000027647"/>
    </source>
</evidence>
<feature type="chain" id="PRO_5001699116" description="SH3b domain-containing protein" evidence="1">
    <location>
        <begin position="22"/>
        <end position="161"/>
    </location>
</feature>